<dbReference type="EC" id="1.14.14.1" evidence="7"/>
<dbReference type="VEuPathDB" id="VectorBase:ISCI022449"/>
<keyword evidence="5 6" id="KW-0349">Heme</keyword>
<dbReference type="GO" id="GO:0006805">
    <property type="term" value="P:xenobiotic metabolic process"/>
    <property type="evidence" value="ECO:0000318"/>
    <property type="project" value="GO_Central"/>
</dbReference>
<dbReference type="VEuPathDB" id="VectorBase:ISCW022449"/>
<keyword evidence="4 6" id="KW-0503">Monooxygenase</keyword>
<dbReference type="Proteomes" id="UP000001555">
    <property type="component" value="Unassembled WGS sequence"/>
</dbReference>
<dbReference type="HOGENOM" id="CLU_001570_22_0_1"/>
<dbReference type="GO" id="GO:0006082">
    <property type="term" value="P:organic acid metabolic process"/>
    <property type="evidence" value="ECO:0000318"/>
    <property type="project" value="GO_Central"/>
</dbReference>
<sequence>IPVQEFLLPSTSNVITALLFGTTYALDDPRRKRLVQLVSTFVLRAISGPIVNWMPDWLTEICSALPFSRMGAIRGARQALVAFVTDRVQEHNLTLQKDINRDFIDGYLKKIKEHHNESNSPFQEKHLLGNAVDFYIAGTSTSASFIHWLLAVCAQKPDTVQSRIQREIDDHVGRGRQPAWEDSKKMHFTMASVFEILRWKNPLPVTNARGTQEDTILNGYIIPKGTMVISNIMAVHRDPTLWERPDDFDPTRFLSADGSCPAKRPEEIMTFSVGKRMCPADKLATVEIFLYVASLLQKFTVFPEEGKRLPCLDSLDVMKTHPAVRNMRFVSR</sequence>
<evidence type="ECO:0000313" key="9">
    <source>
        <dbReference type="Proteomes" id="UP000001555"/>
    </source>
</evidence>
<dbReference type="PROSITE" id="PS00086">
    <property type="entry name" value="CYTOCHROME_P450"/>
    <property type="match status" value="1"/>
</dbReference>
<keyword evidence="3 5" id="KW-0408">Iron</keyword>
<accession>B7QAT4</accession>
<dbReference type="VEuPathDB" id="VectorBase:ISCP_003042"/>
<dbReference type="EMBL" id="ABJB010637779">
    <property type="status" value="NOT_ANNOTATED_CDS"/>
    <property type="molecule type" value="Genomic_DNA"/>
</dbReference>
<dbReference type="GO" id="GO:0020037">
    <property type="term" value="F:heme binding"/>
    <property type="evidence" value="ECO:0000318"/>
    <property type="project" value="GO_Central"/>
</dbReference>
<organism>
    <name type="scientific">Ixodes scapularis</name>
    <name type="common">Black-legged tick</name>
    <name type="synonym">Deer tick</name>
    <dbReference type="NCBI Taxonomy" id="6945"/>
    <lineage>
        <taxon>Eukaryota</taxon>
        <taxon>Metazoa</taxon>
        <taxon>Ecdysozoa</taxon>
        <taxon>Arthropoda</taxon>
        <taxon>Chelicerata</taxon>
        <taxon>Arachnida</taxon>
        <taxon>Acari</taxon>
        <taxon>Parasitiformes</taxon>
        <taxon>Ixodida</taxon>
        <taxon>Ixodoidea</taxon>
        <taxon>Ixodidae</taxon>
        <taxon>Ixodinae</taxon>
        <taxon>Ixodes</taxon>
    </lineage>
</organism>
<dbReference type="EMBL" id="ABJB010638240">
    <property type="status" value="NOT_ANNOTATED_CDS"/>
    <property type="molecule type" value="Genomic_DNA"/>
</dbReference>
<evidence type="ECO:0000256" key="2">
    <source>
        <dbReference type="ARBA" id="ARBA00022723"/>
    </source>
</evidence>
<dbReference type="PANTHER" id="PTHR24300:SF375">
    <property type="entry name" value="CYTOCHROME P450 FAMILY"/>
    <property type="match status" value="1"/>
</dbReference>
<evidence type="ECO:0000313" key="7">
    <source>
        <dbReference type="EMBL" id="EEC15956.1"/>
    </source>
</evidence>
<evidence type="ECO:0000256" key="4">
    <source>
        <dbReference type="ARBA" id="ARBA00023033"/>
    </source>
</evidence>
<dbReference type="InterPro" id="IPR050182">
    <property type="entry name" value="Cytochrome_P450_fam2"/>
</dbReference>
<dbReference type="PaxDb" id="6945-B7QAT4"/>
<dbReference type="GO" id="GO:0016712">
    <property type="term" value="F:oxidoreductase activity, acting on paired donors, with incorporation or reduction of molecular oxygen, reduced flavin or flavoprotein as one donor, and incorporation of one atom of oxygen"/>
    <property type="evidence" value="ECO:0000318"/>
    <property type="project" value="GO_Central"/>
</dbReference>
<evidence type="ECO:0000256" key="3">
    <source>
        <dbReference type="ARBA" id="ARBA00023004"/>
    </source>
</evidence>
<dbReference type="Gene3D" id="1.10.630.10">
    <property type="entry name" value="Cytochrome P450"/>
    <property type="match status" value="1"/>
</dbReference>
<dbReference type="GO" id="GO:0005506">
    <property type="term" value="F:iron ion binding"/>
    <property type="evidence" value="ECO:0007669"/>
    <property type="project" value="InterPro"/>
</dbReference>
<dbReference type="InterPro" id="IPR036396">
    <property type="entry name" value="Cyt_P450_sf"/>
</dbReference>
<evidence type="ECO:0000256" key="6">
    <source>
        <dbReference type="RuleBase" id="RU000461"/>
    </source>
</evidence>
<proteinExistence type="inferred from homology"/>
<evidence type="ECO:0000256" key="5">
    <source>
        <dbReference type="PIRSR" id="PIRSR602401-1"/>
    </source>
</evidence>
<evidence type="ECO:0000256" key="1">
    <source>
        <dbReference type="ARBA" id="ARBA00010617"/>
    </source>
</evidence>
<dbReference type="AlphaFoldDB" id="B7QAT4"/>
<dbReference type="EMBL" id="ABJB010710635">
    <property type="status" value="NOT_ANNOTATED_CDS"/>
    <property type="molecule type" value="Genomic_DNA"/>
</dbReference>
<dbReference type="InterPro" id="IPR001128">
    <property type="entry name" value="Cyt_P450"/>
</dbReference>
<dbReference type="PRINTS" id="PR00463">
    <property type="entry name" value="EP450I"/>
</dbReference>
<comment type="cofactor">
    <cofactor evidence="5">
        <name>heme</name>
        <dbReference type="ChEBI" id="CHEBI:30413"/>
    </cofactor>
</comment>
<dbReference type="EMBL" id="ABJB010319697">
    <property type="status" value="NOT_ANNOTATED_CDS"/>
    <property type="molecule type" value="Genomic_DNA"/>
</dbReference>
<gene>
    <name evidence="7" type="ORF">IscW_ISCW022449</name>
</gene>
<dbReference type="Pfam" id="PF00067">
    <property type="entry name" value="p450"/>
    <property type="match status" value="1"/>
</dbReference>
<feature type="non-terminal residue" evidence="7">
    <location>
        <position position="1"/>
    </location>
</feature>
<keyword evidence="6 7" id="KW-0560">Oxidoreductase</keyword>
<dbReference type="EMBL" id="ABJB010208582">
    <property type="status" value="NOT_ANNOTATED_CDS"/>
    <property type="molecule type" value="Genomic_DNA"/>
</dbReference>
<dbReference type="PANTHER" id="PTHR24300">
    <property type="entry name" value="CYTOCHROME P450 508A4-RELATED"/>
    <property type="match status" value="1"/>
</dbReference>
<dbReference type="EMBL" id="ABJB010922450">
    <property type="status" value="NOT_ANNOTATED_CDS"/>
    <property type="molecule type" value="Genomic_DNA"/>
</dbReference>
<dbReference type="GO" id="GO:0005737">
    <property type="term" value="C:cytoplasm"/>
    <property type="evidence" value="ECO:0000318"/>
    <property type="project" value="GO_Central"/>
</dbReference>
<evidence type="ECO:0000313" key="8">
    <source>
        <dbReference type="EnsemblMetazoa" id="ISCW022449-PA"/>
    </source>
</evidence>
<keyword evidence="9" id="KW-1185">Reference proteome</keyword>
<dbReference type="OrthoDB" id="6415694at2759"/>
<keyword evidence="2 5" id="KW-0479">Metal-binding</keyword>
<dbReference type="EMBL" id="ABJB010137656">
    <property type="status" value="NOT_ANNOTATED_CDS"/>
    <property type="molecule type" value="Genomic_DNA"/>
</dbReference>
<feature type="binding site" description="axial binding residue" evidence="5">
    <location>
        <position position="278"/>
    </location>
    <ligand>
        <name>heme</name>
        <dbReference type="ChEBI" id="CHEBI:30413"/>
    </ligand>
    <ligandPart>
        <name>Fe</name>
        <dbReference type="ChEBI" id="CHEBI:18248"/>
    </ligandPart>
</feature>
<comment type="similarity">
    <text evidence="1 6">Belongs to the cytochrome P450 family.</text>
</comment>
<reference evidence="8" key="2">
    <citation type="submission" date="2020-05" db="UniProtKB">
        <authorList>
            <consortium name="EnsemblMetazoa"/>
        </authorList>
    </citation>
    <scope>IDENTIFICATION</scope>
    <source>
        <strain evidence="8">wikel</strain>
    </source>
</reference>
<dbReference type="SUPFAM" id="SSF48264">
    <property type="entry name" value="Cytochrome P450"/>
    <property type="match status" value="1"/>
</dbReference>
<dbReference type="EnsemblMetazoa" id="ISCW022449-RA">
    <property type="protein sequence ID" value="ISCW022449-PA"/>
    <property type="gene ID" value="ISCW022449"/>
</dbReference>
<reference evidence="7 9" key="1">
    <citation type="submission" date="2008-03" db="EMBL/GenBank/DDBJ databases">
        <title>Annotation of Ixodes scapularis.</title>
        <authorList>
            <consortium name="Ixodes scapularis Genome Project Consortium"/>
            <person name="Caler E."/>
            <person name="Hannick L.I."/>
            <person name="Bidwell S."/>
            <person name="Joardar V."/>
            <person name="Thiagarajan M."/>
            <person name="Amedeo P."/>
            <person name="Galinsky K.J."/>
            <person name="Schobel S."/>
            <person name="Inman J."/>
            <person name="Hostetler J."/>
            <person name="Miller J."/>
            <person name="Hammond M."/>
            <person name="Megy K."/>
            <person name="Lawson D."/>
            <person name="Kodira C."/>
            <person name="Sutton G."/>
            <person name="Meyer J."/>
            <person name="Hill C.A."/>
            <person name="Birren B."/>
            <person name="Nene V."/>
            <person name="Collins F."/>
            <person name="Alarcon-Chaidez F."/>
            <person name="Wikel S."/>
            <person name="Strausberg R."/>
        </authorList>
    </citation>
    <scope>NUCLEOTIDE SEQUENCE [LARGE SCALE GENOMIC DNA]</scope>
    <source>
        <strain evidence="9">Wikel</strain>
        <strain evidence="7">Wikel colony</strain>
    </source>
</reference>
<dbReference type="PRINTS" id="PR00385">
    <property type="entry name" value="P450"/>
</dbReference>
<name>B7QAT4_IXOSC</name>
<dbReference type="STRING" id="6945.B7QAT4"/>
<dbReference type="InterPro" id="IPR002401">
    <property type="entry name" value="Cyt_P450_E_grp-I"/>
</dbReference>
<dbReference type="InterPro" id="IPR017972">
    <property type="entry name" value="Cyt_P450_CS"/>
</dbReference>
<protein>
    <submittedName>
        <fullName evidence="7 8">Cytochrome P450, putative</fullName>
        <ecNumber evidence="7">1.14.14.1</ecNumber>
    </submittedName>
</protein>
<dbReference type="EMBL" id="DS896564">
    <property type="protein sequence ID" value="EEC15956.1"/>
    <property type="molecule type" value="Genomic_DNA"/>
</dbReference>